<organism evidence="2 3">
    <name type="scientific">Dichanthelium oligosanthes</name>
    <dbReference type="NCBI Taxonomy" id="888268"/>
    <lineage>
        <taxon>Eukaryota</taxon>
        <taxon>Viridiplantae</taxon>
        <taxon>Streptophyta</taxon>
        <taxon>Embryophyta</taxon>
        <taxon>Tracheophyta</taxon>
        <taxon>Spermatophyta</taxon>
        <taxon>Magnoliopsida</taxon>
        <taxon>Liliopsida</taxon>
        <taxon>Poales</taxon>
        <taxon>Poaceae</taxon>
        <taxon>PACMAD clade</taxon>
        <taxon>Panicoideae</taxon>
        <taxon>Panicodae</taxon>
        <taxon>Paniceae</taxon>
        <taxon>Dichantheliinae</taxon>
        <taxon>Dichanthelium</taxon>
    </lineage>
</organism>
<evidence type="ECO:0000256" key="1">
    <source>
        <dbReference type="SAM" id="MobiDB-lite"/>
    </source>
</evidence>
<evidence type="ECO:0000313" key="3">
    <source>
        <dbReference type="Proteomes" id="UP000095767"/>
    </source>
</evidence>
<reference evidence="2 3" key="1">
    <citation type="submission" date="2016-09" db="EMBL/GenBank/DDBJ databases">
        <title>The draft genome of Dichanthelium oligosanthes: A C3 panicoid grass species.</title>
        <authorList>
            <person name="Studer A.J."/>
            <person name="Schnable J.C."/>
            <person name="Brutnell T.P."/>
        </authorList>
    </citation>
    <scope>NUCLEOTIDE SEQUENCE [LARGE SCALE GENOMIC DNA]</scope>
    <source>
        <strain evidence="3">cv. Kellogg 1175</strain>
        <tissue evidence="2">Leaf</tissue>
    </source>
</reference>
<feature type="region of interest" description="Disordered" evidence="1">
    <location>
        <begin position="42"/>
        <end position="61"/>
    </location>
</feature>
<dbReference type="PANTHER" id="PTHR23322:SF64">
    <property type="entry name" value="OS02G0640700 PROTEIN"/>
    <property type="match status" value="1"/>
</dbReference>
<feature type="compositionally biased region" description="Basic and acidic residues" evidence="1">
    <location>
        <begin position="16"/>
        <end position="27"/>
    </location>
</feature>
<dbReference type="EMBL" id="LWDX02074131">
    <property type="protein sequence ID" value="OEL13218.1"/>
    <property type="molecule type" value="Genomic_DNA"/>
</dbReference>
<dbReference type="PANTHER" id="PTHR23322">
    <property type="entry name" value="FAS-ASSOCIATED PROTEIN"/>
    <property type="match status" value="1"/>
</dbReference>
<sequence>MKELVTMKEDDDYDGDIGRDNGDDDVRSPIPAARVEALDEDDAYYGDRSTADAFPTSIGEAPCPAPVPAFHVQALSEIEVTGWGEAEPGDGEQARGVENVDGACQQAQEYAEQEDVSSSGSRQEGGRPDSSSDGEGGEDNKDDNERYDNMSYSSNNMSYSSDNEISDYDEGDAYYASVAEAGTEVEDGEQQPRPTTQPEHQKNSSLEDMYQLPLDLMYNASFHATKVRAATEDRFLLVNLQTFDAAGDFQSLLHNRDLWADEQVKDVVRGSFVFLLL</sequence>
<dbReference type="GO" id="GO:0043130">
    <property type="term" value="F:ubiquitin binding"/>
    <property type="evidence" value="ECO:0007669"/>
    <property type="project" value="TreeGrafter"/>
</dbReference>
<dbReference type="STRING" id="888268.A0A1E5UK79"/>
<dbReference type="Gene3D" id="3.40.30.10">
    <property type="entry name" value="Glutaredoxin"/>
    <property type="match status" value="1"/>
</dbReference>
<proteinExistence type="predicted"/>
<name>A0A1E5UK79_9POAL</name>
<dbReference type="GO" id="GO:0005634">
    <property type="term" value="C:nucleus"/>
    <property type="evidence" value="ECO:0007669"/>
    <property type="project" value="TreeGrafter"/>
</dbReference>
<accession>A0A1E5UK79</accession>
<dbReference type="AlphaFoldDB" id="A0A1E5UK79"/>
<dbReference type="OrthoDB" id="270602at2759"/>
<evidence type="ECO:0000313" key="2">
    <source>
        <dbReference type="EMBL" id="OEL13218.1"/>
    </source>
</evidence>
<keyword evidence="3" id="KW-1185">Reference proteome</keyword>
<feature type="compositionally biased region" description="Low complexity" evidence="1">
    <location>
        <begin position="149"/>
        <end position="163"/>
    </location>
</feature>
<feature type="region of interest" description="Disordered" evidence="1">
    <location>
        <begin position="80"/>
        <end position="167"/>
    </location>
</feature>
<comment type="caution">
    <text evidence="2">The sequence shown here is derived from an EMBL/GenBank/DDBJ whole genome shotgun (WGS) entry which is preliminary data.</text>
</comment>
<dbReference type="Proteomes" id="UP000095767">
    <property type="component" value="Unassembled WGS sequence"/>
</dbReference>
<dbReference type="GO" id="GO:0043161">
    <property type="term" value="P:proteasome-mediated ubiquitin-dependent protein catabolic process"/>
    <property type="evidence" value="ECO:0007669"/>
    <property type="project" value="TreeGrafter"/>
</dbReference>
<feature type="region of interest" description="Disordered" evidence="1">
    <location>
        <begin position="1"/>
        <end position="28"/>
    </location>
</feature>
<dbReference type="InterPro" id="IPR036249">
    <property type="entry name" value="Thioredoxin-like_sf"/>
</dbReference>
<dbReference type="InterPro" id="IPR050730">
    <property type="entry name" value="UBX_domain-protein"/>
</dbReference>
<gene>
    <name evidence="2" type="ORF">BAE44_0025766</name>
</gene>
<feature type="region of interest" description="Disordered" evidence="1">
    <location>
        <begin position="183"/>
        <end position="205"/>
    </location>
</feature>
<dbReference type="SUPFAM" id="SSF52833">
    <property type="entry name" value="Thioredoxin-like"/>
    <property type="match status" value="1"/>
</dbReference>
<feature type="compositionally biased region" description="Polar residues" evidence="1">
    <location>
        <begin position="192"/>
        <end position="205"/>
    </location>
</feature>
<protein>
    <submittedName>
        <fullName evidence="2">Uncharacterized protein</fullName>
    </submittedName>
</protein>